<evidence type="ECO:0000256" key="14">
    <source>
        <dbReference type="ARBA" id="ARBA00044770"/>
    </source>
</evidence>
<keyword evidence="3" id="KW-0808">Transferase</keyword>
<evidence type="ECO:0000256" key="9">
    <source>
        <dbReference type="ARBA" id="ARBA00032370"/>
    </source>
</evidence>
<evidence type="ECO:0000313" key="20">
    <source>
        <dbReference type="Proteomes" id="UP000238877"/>
    </source>
</evidence>
<dbReference type="PROSITE" id="PS00428">
    <property type="entry name" value="FTSW_RODA_SPOVE"/>
    <property type="match status" value="1"/>
</dbReference>
<feature type="transmembrane region" description="Helical" evidence="18">
    <location>
        <begin position="220"/>
        <end position="237"/>
    </location>
</feature>
<dbReference type="InterPro" id="IPR001182">
    <property type="entry name" value="FtsW/RodA"/>
</dbReference>
<dbReference type="Proteomes" id="UP000238877">
    <property type="component" value="Unassembled WGS sequence"/>
</dbReference>
<keyword evidence="5" id="KW-0133">Cell shape</keyword>
<feature type="transmembrane region" description="Helical" evidence="18">
    <location>
        <begin position="87"/>
        <end position="105"/>
    </location>
</feature>
<evidence type="ECO:0000256" key="15">
    <source>
        <dbReference type="ARBA" id="ARBA00049902"/>
    </source>
</evidence>
<evidence type="ECO:0000256" key="4">
    <source>
        <dbReference type="ARBA" id="ARBA00022692"/>
    </source>
</evidence>
<dbReference type="AlphaFoldDB" id="A0A2S7ZS44"/>
<evidence type="ECO:0000256" key="16">
    <source>
        <dbReference type="ARBA" id="ARBA00049966"/>
    </source>
</evidence>
<dbReference type="PANTHER" id="PTHR30474">
    <property type="entry name" value="CELL CYCLE PROTEIN"/>
    <property type="match status" value="1"/>
</dbReference>
<evidence type="ECO:0000256" key="5">
    <source>
        <dbReference type="ARBA" id="ARBA00022960"/>
    </source>
</evidence>
<keyword evidence="2" id="KW-0328">Glycosyltransferase</keyword>
<feature type="region of interest" description="Disordered" evidence="17">
    <location>
        <begin position="410"/>
        <end position="442"/>
    </location>
</feature>
<name>A0A2S7ZS44_9FIRM</name>
<sequence length="442" mass="49985">MGKKGEQVEHLWEKVFKNDLQGMLLPIVLMALIGVINIFSATYVGSITTDDGLWGYAPKHGLFLLVSAVFGVLLYRYDYRKLQNPTLLRRIMYVTAVLLAAIYFVGVEVNGARRWIPIGRFSLQPSEFAKLAALLWTAAKLADKPWKNPRFKSILQRVKDLKQWQVFLWFWWERIRYMVYMLFWPLAFALLTFKQPDMGTAVLIVGFSFLLIFLSGFEKGIFGITFILAIIGGAYMARSSDYRWKRVESWFDPWSYAQDQGYQTVQGLLAVGSGGFFGQGFMNGTSKYFYLPEAHTDFAFAVWAQEMGFLGSIFVVLLMATFTYFGFRIANRARDSFGKWLALGITILIGGQAFFNIAMVCGMLPVTGVPLPFISYGGSSLMMNCMAIGILASIARRGVEGVKPVGTKETLPSLREETRSRFKPSKQVEPKLPGRFVPPDKR</sequence>
<feature type="transmembrane region" description="Helical" evidence="18">
    <location>
        <begin position="341"/>
        <end position="367"/>
    </location>
</feature>
<feature type="transmembrane region" description="Helical" evidence="18">
    <location>
        <begin position="373"/>
        <end position="394"/>
    </location>
</feature>
<dbReference type="GO" id="GO:0051301">
    <property type="term" value="P:cell division"/>
    <property type="evidence" value="ECO:0007669"/>
    <property type="project" value="InterPro"/>
</dbReference>
<evidence type="ECO:0000256" key="13">
    <source>
        <dbReference type="ARBA" id="ARBA00041418"/>
    </source>
</evidence>
<evidence type="ECO:0000256" key="11">
    <source>
        <dbReference type="ARBA" id="ARBA00038053"/>
    </source>
</evidence>
<feature type="transmembrane region" description="Helical" evidence="18">
    <location>
        <begin position="309"/>
        <end position="329"/>
    </location>
</feature>
<evidence type="ECO:0000256" key="17">
    <source>
        <dbReference type="SAM" id="MobiDB-lite"/>
    </source>
</evidence>
<keyword evidence="8 18" id="KW-0472">Membrane</keyword>
<organism evidence="19 20">
    <name type="scientific">Veillonella tobetsuensis</name>
    <dbReference type="NCBI Taxonomy" id="1110546"/>
    <lineage>
        <taxon>Bacteria</taxon>
        <taxon>Bacillati</taxon>
        <taxon>Bacillota</taxon>
        <taxon>Negativicutes</taxon>
        <taxon>Veillonellales</taxon>
        <taxon>Veillonellaceae</taxon>
        <taxon>Veillonella</taxon>
    </lineage>
</organism>
<comment type="subcellular location">
    <subcellularLocation>
        <location evidence="1">Membrane</location>
        <topology evidence="1">Multi-pass membrane protein</topology>
    </subcellularLocation>
</comment>
<feature type="transmembrane region" description="Helical" evidence="18">
    <location>
        <begin position="198"/>
        <end position="214"/>
    </location>
</feature>
<dbReference type="GO" id="GO:0005886">
    <property type="term" value="C:plasma membrane"/>
    <property type="evidence" value="ECO:0007669"/>
    <property type="project" value="TreeGrafter"/>
</dbReference>
<feature type="transmembrane region" description="Helical" evidence="18">
    <location>
        <begin position="56"/>
        <end position="75"/>
    </location>
</feature>
<protein>
    <recommendedName>
        <fullName evidence="12">Probable peptidoglycan glycosyltransferase FtsW</fullName>
        <ecNumber evidence="14">2.4.99.28</ecNumber>
    </recommendedName>
    <alternativeName>
        <fullName evidence="13">Cell division protein FtsW</fullName>
    </alternativeName>
    <alternativeName>
        <fullName evidence="10">Cell wall polymerase</fullName>
    </alternativeName>
    <alternativeName>
        <fullName evidence="9">Peptidoglycan polymerase</fullName>
    </alternativeName>
</protein>
<dbReference type="PANTHER" id="PTHR30474:SF2">
    <property type="entry name" value="PEPTIDOGLYCAN GLYCOSYLTRANSFERASE FTSW-RELATED"/>
    <property type="match status" value="1"/>
</dbReference>
<dbReference type="GO" id="GO:0032153">
    <property type="term" value="C:cell division site"/>
    <property type="evidence" value="ECO:0007669"/>
    <property type="project" value="TreeGrafter"/>
</dbReference>
<dbReference type="Pfam" id="PF01098">
    <property type="entry name" value="FTSW_RODA_SPOVE"/>
    <property type="match status" value="1"/>
</dbReference>
<comment type="caution">
    <text evidence="19">The sequence shown here is derived from an EMBL/GenBank/DDBJ whole genome shotgun (WGS) entry which is preliminary data.</text>
</comment>
<dbReference type="InterPro" id="IPR018365">
    <property type="entry name" value="Cell_cycle_FtsW-rel_CS"/>
</dbReference>
<gene>
    <name evidence="19" type="ORF">VTHSUH11_00015</name>
</gene>
<reference evidence="19 20" key="1">
    <citation type="submission" date="2018-01" db="EMBL/GenBank/DDBJ databases">
        <title>Draft genome sequences of clinical isolates and type strains of oral Veillonella including Veillonella infantum sp., nov.</title>
        <authorList>
            <person name="Mashima I."/>
            <person name="Liao Y.-C."/>
            <person name="Sabharwal A."/>
            <person name="Haase E.M."/>
            <person name="Nakazawa F."/>
            <person name="Scannapieco F.A."/>
        </authorList>
    </citation>
    <scope>NUCLEOTIDE SEQUENCE [LARGE SCALE GENOMIC DNA]</scope>
    <source>
        <strain evidence="19 20">Y6</strain>
    </source>
</reference>
<keyword evidence="4 18" id="KW-0812">Transmembrane</keyword>
<evidence type="ECO:0000256" key="10">
    <source>
        <dbReference type="ARBA" id="ARBA00033270"/>
    </source>
</evidence>
<dbReference type="GO" id="GO:0008360">
    <property type="term" value="P:regulation of cell shape"/>
    <property type="evidence" value="ECO:0007669"/>
    <property type="project" value="UniProtKB-KW"/>
</dbReference>
<evidence type="ECO:0000256" key="18">
    <source>
        <dbReference type="SAM" id="Phobius"/>
    </source>
</evidence>
<feature type="transmembrane region" description="Helical" evidence="18">
    <location>
        <begin position="20"/>
        <end position="44"/>
    </location>
</feature>
<dbReference type="GO" id="GO:0015648">
    <property type="term" value="F:lipid-linked peptidoglycan transporter activity"/>
    <property type="evidence" value="ECO:0007669"/>
    <property type="project" value="TreeGrafter"/>
</dbReference>
<dbReference type="RefSeq" id="WP_105092188.1">
    <property type="nucleotide sequence ID" value="NZ_CALGZP010000029.1"/>
</dbReference>
<evidence type="ECO:0000313" key="19">
    <source>
        <dbReference type="EMBL" id="PQL26035.1"/>
    </source>
</evidence>
<dbReference type="GO" id="GO:0009252">
    <property type="term" value="P:peptidoglycan biosynthetic process"/>
    <property type="evidence" value="ECO:0007669"/>
    <property type="project" value="UniProtKB-KW"/>
</dbReference>
<dbReference type="GO" id="GO:0008955">
    <property type="term" value="F:peptidoglycan glycosyltransferase activity"/>
    <property type="evidence" value="ECO:0007669"/>
    <property type="project" value="UniProtKB-EC"/>
</dbReference>
<comment type="similarity">
    <text evidence="11">Belongs to the SEDS family. FtsW subfamily.</text>
</comment>
<evidence type="ECO:0000256" key="7">
    <source>
        <dbReference type="ARBA" id="ARBA00022989"/>
    </source>
</evidence>
<evidence type="ECO:0000256" key="1">
    <source>
        <dbReference type="ARBA" id="ARBA00004141"/>
    </source>
</evidence>
<evidence type="ECO:0000256" key="3">
    <source>
        <dbReference type="ARBA" id="ARBA00022679"/>
    </source>
</evidence>
<feature type="transmembrane region" description="Helical" evidence="18">
    <location>
        <begin position="175"/>
        <end position="193"/>
    </location>
</feature>
<keyword evidence="7 18" id="KW-1133">Transmembrane helix</keyword>
<evidence type="ECO:0000256" key="8">
    <source>
        <dbReference type="ARBA" id="ARBA00023136"/>
    </source>
</evidence>
<dbReference type="EC" id="2.4.99.28" evidence="14"/>
<proteinExistence type="inferred from homology"/>
<dbReference type="EMBL" id="PPDF01000001">
    <property type="protein sequence ID" value="PQL26035.1"/>
    <property type="molecule type" value="Genomic_DNA"/>
</dbReference>
<evidence type="ECO:0000256" key="12">
    <source>
        <dbReference type="ARBA" id="ARBA00041185"/>
    </source>
</evidence>
<comment type="function">
    <text evidence="16">Peptidoglycan polymerase that is essential for cell division.</text>
</comment>
<dbReference type="STRING" id="1110546.GCA_001078375_00440"/>
<accession>A0A2S7ZS44</accession>
<comment type="catalytic activity">
    <reaction evidence="15">
        <text>[GlcNAc-(1-&gt;4)-Mur2Ac(oyl-L-Ala-gamma-D-Glu-L-Lys-D-Ala-D-Ala)](n)-di-trans,octa-cis-undecaprenyl diphosphate + beta-D-GlcNAc-(1-&gt;4)-Mur2Ac(oyl-L-Ala-gamma-D-Glu-L-Lys-D-Ala-D-Ala)-di-trans,octa-cis-undecaprenyl diphosphate = [GlcNAc-(1-&gt;4)-Mur2Ac(oyl-L-Ala-gamma-D-Glu-L-Lys-D-Ala-D-Ala)](n+1)-di-trans,octa-cis-undecaprenyl diphosphate + di-trans,octa-cis-undecaprenyl diphosphate + H(+)</text>
        <dbReference type="Rhea" id="RHEA:23708"/>
        <dbReference type="Rhea" id="RHEA-COMP:9602"/>
        <dbReference type="Rhea" id="RHEA-COMP:9603"/>
        <dbReference type="ChEBI" id="CHEBI:15378"/>
        <dbReference type="ChEBI" id="CHEBI:58405"/>
        <dbReference type="ChEBI" id="CHEBI:60033"/>
        <dbReference type="ChEBI" id="CHEBI:78435"/>
        <dbReference type="EC" id="2.4.99.28"/>
    </reaction>
</comment>
<evidence type="ECO:0000256" key="2">
    <source>
        <dbReference type="ARBA" id="ARBA00022676"/>
    </source>
</evidence>
<keyword evidence="6" id="KW-0573">Peptidoglycan synthesis</keyword>
<evidence type="ECO:0000256" key="6">
    <source>
        <dbReference type="ARBA" id="ARBA00022984"/>
    </source>
</evidence>